<evidence type="ECO:0000313" key="14">
    <source>
        <dbReference type="Proteomes" id="UP000515728"/>
    </source>
</evidence>
<feature type="modified residue" description="N6-(pyridoxal phosphate)lysine" evidence="8 9">
    <location>
        <position position="709"/>
    </location>
</feature>
<evidence type="ECO:0000313" key="13">
    <source>
        <dbReference type="EMBL" id="QNG51199.1"/>
    </source>
</evidence>
<dbReference type="GO" id="GO:0019464">
    <property type="term" value="P:glycine decarboxylation via glycine cleavage system"/>
    <property type="evidence" value="ECO:0007669"/>
    <property type="project" value="UniProtKB-UniRule"/>
</dbReference>
<evidence type="ECO:0000256" key="5">
    <source>
        <dbReference type="ARBA" id="ARBA00022898"/>
    </source>
</evidence>
<dbReference type="FunFam" id="3.40.640.10:FF:000005">
    <property type="entry name" value="Glycine dehydrogenase (decarboxylating), mitochondrial"/>
    <property type="match status" value="1"/>
</dbReference>
<dbReference type="InterPro" id="IPR049316">
    <property type="entry name" value="GDC-P_C"/>
</dbReference>
<dbReference type="GO" id="GO:0004375">
    <property type="term" value="F:glycine dehydrogenase (decarboxylating) activity"/>
    <property type="evidence" value="ECO:0007669"/>
    <property type="project" value="UniProtKB-EC"/>
</dbReference>
<dbReference type="PANTHER" id="PTHR11773:SF1">
    <property type="entry name" value="GLYCINE DEHYDROGENASE (DECARBOXYLATING), MITOCHONDRIAL"/>
    <property type="match status" value="1"/>
</dbReference>
<evidence type="ECO:0000259" key="12">
    <source>
        <dbReference type="Pfam" id="PF21478"/>
    </source>
</evidence>
<evidence type="ECO:0000256" key="1">
    <source>
        <dbReference type="ARBA" id="ARBA00001933"/>
    </source>
</evidence>
<comment type="cofactor">
    <cofactor evidence="1 8 9">
        <name>pyridoxal 5'-phosphate</name>
        <dbReference type="ChEBI" id="CHEBI:597326"/>
    </cofactor>
</comment>
<feature type="compositionally biased region" description="Low complexity" evidence="10">
    <location>
        <begin position="57"/>
        <end position="72"/>
    </location>
</feature>
<sequence length="954" mass="100174">MSTNRIPLAALEQGVPFADRHIGPRPADLDAMLAAVGVASLDELADRAVPDTIHDGPPGSSSAAPSTLPPAASETEVLAELRALAARNTVTVPMIGLGYSGTITPPVIRRHVLENPAWYTAYTPYQPEISQGRLEALLTFQTAVADLTGLPVAGASLLDEATAAAEAMTLLRRAGKSPSNRFVVDADTLPQTIDVLRTRAEPLGIELVIDDGLPDGEFFGALLSYPGASGLVRDPSALIAEAHERGALVAVAADLLALTLLTPPGELGADAVVGTTQRFGVPMAFGGPHAAFLSVGQKLARQLPGRLVGMSRDADGNPALRLALQTREQHIRREKATSNICTAQVLLAVVAACYAVYHGPDGLRTIARRTHRMTAVLAAGLRAGGVEPVHDAFFDTVTARVPGRADAIATAAHDAGIALRRVDVDTLAVACSELTTRAHLETVWAAFGVTGSVDELDAATDDALPAGLARTSEYLTHPVFHEHRSETSLMRWLRRLADADLALDRTMIPLGSCTMKLNATAEMEPITWPGFADLHPFAPAADAEGSLELIADLERWLAELTGYAAVSLQPNAGSQGEFAGLLAIAAYHRSRGDDHRDVCLIPASAHGTNAASAVMAGMRVVVVATAPTGDVDLDDLHAKIAEHREALAALMITYPSTHGVYEAQVREVCDAVHEAGGQVYVDGANLNALVGVARPGAFGGDVSHLNLHKTFCIPHGGGGPGVGPVAVAEHLAPFLPGRGVVGPVSAAPHGSPGVLPISWAYVRLMGLDGLRRATLTAVAAANYVAVRLGEHYPVLYAGADGQVAHECILDLRGITKDTGVTVDDVAKRLADHGLHAPTMSFPVAGTLMVEPTESEDLAEIDRFVDAMISIKGEIDRVAAGEWPVDDNPLRGAPHTAACIADKWDHPYPRELAAYPTGVTPGVHDRKVWPPVRRIDGAHGDRNLVCSCPPVEAYS</sequence>
<gene>
    <name evidence="8 13" type="primary">gcvP</name>
    <name evidence="13" type="ORF">H6H00_24015</name>
</gene>
<evidence type="ECO:0000256" key="3">
    <source>
        <dbReference type="ARBA" id="ARBA00010756"/>
    </source>
</evidence>
<reference evidence="13 14" key="1">
    <citation type="submission" date="2020-08" db="EMBL/GenBank/DDBJ databases">
        <authorList>
            <person name="Mo P."/>
        </authorList>
    </citation>
    <scope>NUCLEOTIDE SEQUENCE [LARGE SCALE GENOMIC DNA]</scope>
    <source>
        <strain evidence="13 14">CGMCC 4.1532</strain>
    </source>
</reference>
<dbReference type="InterPro" id="IPR049315">
    <property type="entry name" value="GDC-P_N"/>
</dbReference>
<comment type="subunit">
    <text evidence="4 8">The glycine cleavage system is composed of four proteins: P, T, L and H.</text>
</comment>
<dbReference type="NCBIfam" id="TIGR00461">
    <property type="entry name" value="gcvP"/>
    <property type="match status" value="1"/>
</dbReference>
<accession>A0A7G7MEI8</accession>
<dbReference type="FunFam" id="3.40.640.10:FF:000007">
    <property type="entry name" value="glycine dehydrogenase (Decarboxylating), mitochondrial"/>
    <property type="match status" value="1"/>
</dbReference>
<keyword evidence="6 8" id="KW-0560">Oxidoreductase</keyword>
<feature type="domain" description="Glycine cleavage system P-protein N-terminal" evidence="11">
    <location>
        <begin position="453"/>
        <end position="742"/>
    </location>
</feature>
<organism evidence="13 14">
    <name type="scientific">Pseudonocardia petroleophila</name>
    <dbReference type="NCBI Taxonomy" id="37331"/>
    <lineage>
        <taxon>Bacteria</taxon>
        <taxon>Bacillati</taxon>
        <taxon>Actinomycetota</taxon>
        <taxon>Actinomycetes</taxon>
        <taxon>Pseudonocardiales</taxon>
        <taxon>Pseudonocardiaceae</taxon>
        <taxon>Pseudonocardia</taxon>
    </lineage>
</organism>
<dbReference type="Pfam" id="PF02347">
    <property type="entry name" value="GDC-P"/>
    <property type="match status" value="2"/>
</dbReference>
<evidence type="ECO:0000256" key="7">
    <source>
        <dbReference type="ARBA" id="ARBA00049026"/>
    </source>
</evidence>
<comment type="catalytic activity">
    <reaction evidence="7 8">
        <text>N(6)-[(R)-lipoyl]-L-lysyl-[glycine-cleavage complex H protein] + glycine + H(+) = N(6)-[(R)-S(8)-aminomethyldihydrolipoyl]-L-lysyl-[glycine-cleavage complex H protein] + CO2</text>
        <dbReference type="Rhea" id="RHEA:24304"/>
        <dbReference type="Rhea" id="RHEA-COMP:10494"/>
        <dbReference type="Rhea" id="RHEA-COMP:10495"/>
        <dbReference type="ChEBI" id="CHEBI:15378"/>
        <dbReference type="ChEBI" id="CHEBI:16526"/>
        <dbReference type="ChEBI" id="CHEBI:57305"/>
        <dbReference type="ChEBI" id="CHEBI:83099"/>
        <dbReference type="ChEBI" id="CHEBI:83143"/>
        <dbReference type="EC" id="1.4.4.2"/>
    </reaction>
</comment>
<evidence type="ECO:0000256" key="9">
    <source>
        <dbReference type="PIRSR" id="PIRSR603437-50"/>
    </source>
</evidence>
<keyword evidence="14" id="KW-1185">Reference proteome</keyword>
<dbReference type="InterPro" id="IPR015421">
    <property type="entry name" value="PyrdxlP-dep_Trfase_major"/>
</dbReference>
<dbReference type="InterPro" id="IPR015422">
    <property type="entry name" value="PyrdxlP-dep_Trfase_small"/>
</dbReference>
<evidence type="ECO:0000256" key="10">
    <source>
        <dbReference type="SAM" id="MobiDB-lite"/>
    </source>
</evidence>
<protein>
    <recommendedName>
        <fullName evidence="8">Glycine dehydrogenase (decarboxylating)</fullName>
        <ecNumber evidence="8">1.4.4.2</ecNumber>
    </recommendedName>
    <alternativeName>
        <fullName evidence="8">Glycine cleavage system P-protein</fullName>
    </alternativeName>
    <alternativeName>
        <fullName evidence="8">Glycine decarboxylase</fullName>
    </alternativeName>
    <alternativeName>
        <fullName evidence="8">Glycine dehydrogenase (aminomethyl-transferring)</fullName>
    </alternativeName>
</protein>
<dbReference type="GO" id="GO:0005960">
    <property type="term" value="C:glycine cleavage complex"/>
    <property type="evidence" value="ECO:0007669"/>
    <property type="project" value="TreeGrafter"/>
</dbReference>
<name>A0A7G7MEI8_9PSEU</name>
<dbReference type="GO" id="GO:0005829">
    <property type="term" value="C:cytosol"/>
    <property type="evidence" value="ECO:0007669"/>
    <property type="project" value="TreeGrafter"/>
</dbReference>
<feature type="domain" description="Glycine dehydrogenase C-terminal" evidence="12">
    <location>
        <begin position="773"/>
        <end position="894"/>
    </location>
</feature>
<dbReference type="SUPFAM" id="SSF53383">
    <property type="entry name" value="PLP-dependent transferases"/>
    <property type="match status" value="2"/>
</dbReference>
<dbReference type="InterPro" id="IPR003437">
    <property type="entry name" value="GcvP"/>
</dbReference>
<dbReference type="Gene3D" id="3.40.640.10">
    <property type="entry name" value="Type I PLP-dependent aspartate aminotransferase-like (Major domain)"/>
    <property type="match status" value="2"/>
</dbReference>
<evidence type="ECO:0000256" key="2">
    <source>
        <dbReference type="ARBA" id="ARBA00003788"/>
    </source>
</evidence>
<comment type="similarity">
    <text evidence="3 8">Belongs to the GcvP family.</text>
</comment>
<evidence type="ECO:0000256" key="6">
    <source>
        <dbReference type="ARBA" id="ARBA00023002"/>
    </source>
</evidence>
<feature type="domain" description="Glycine cleavage system P-protein N-terminal" evidence="11">
    <location>
        <begin position="19"/>
        <end position="447"/>
    </location>
</feature>
<proteinExistence type="inferred from homology"/>
<dbReference type="InterPro" id="IPR020581">
    <property type="entry name" value="GDC_P"/>
</dbReference>
<dbReference type="Pfam" id="PF21478">
    <property type="entry name" value="GcvP2_C"/>
    <property type="match status" value="1"/>
</dbReference>
<dbReference type="KEGG" id="ppel:H6H00_24015"/>
<dbReference type="EC" id="1.4.4.2" evidence="8"/>
<dbReference type="Gene3D" id="3.90.1150.10">
    <property type="entry name" value="Aspartate Aminotransferase, domain 1"/>
    <property type="match status" value="2"/>
</dbReference>
<dbReference type="Proteomes" id="UP000515728">
    <property type="component" value="Chromosome"/>
</dbReference>
<dbReference type="GO" id="GO:0016594">
    <property type="term" value="F:glycine binding"/>
    <property type="evidence" value="ECO:0007669"/>
    <property type="project" value="TreeGrafter"/>
</dbReference>
<dbReference type="AlphaFoldDB" id="A0A7G7MEI8"/>
<evidence type="ECO:0000259" key="11">
    <source>
        <dbReference type="Pfam" id="PF02347"/>
    </source>
</evidence>
<keyword evidence="5 8" id="KW-0663">Pyridoxal phosphate</keyword>
<evidence type="ECO:0000256" key="8">
    <source>
        <dbReference type="HAMAP-Rule" id="MF_00711"/>
    </source>
</evidence>
<dbReference type="HAMAP" id="MF_00711">
    <property type="entry name" value="GcvP"/>
    <property type="match status" value="1"/>
</dbReference>
<comment type="function">
    <text evidence="2 8">The glycine cleavage system catalyzes the degradation of glycine. The P protein binds the alpha-amino group of glycine through its pyridoxal phosphate cofactor; CO(2) is released and the remaining methylamine moiety is then transferred to the lipoamide cofactor of the H protein.</text>
</comment>
<feature type="region of interest" description="Disordered" evidence="10">
    <location>
        <begin position="49"/>
        <end position="72"/>
    </location>
</feature>
<dbReference type="GO" id="GO:0030170">
    <property type="term" value="F:pyridoxal phosphate binding"/>
    <property type="evidence" value="ECO:0007669"/>
    <property type="project" value="TreeGrafter"/>
</dbReference>
<evidence type="ECO:0000256" key="4">
    <source>
        <dbReference type="ARBA" id="ARBA00011690"/>
    </source>
</evidence>
<dbReference type="EMBL" id="CP060131">
    <property type="protein sequence ID" value="QNG51199.1"/>
    <property type="molecule type" value="Genomic_DNA"/>
</dbReference>
<dbReference type="PANTHER" id="PTHR11773">
    <property type="entry name" value="GLYCINE DEHYDROGENASE, DECARBOXYLATING"/>
    <property type="match status" value="1"/>
</dbReference>
<dbReference type="RefSeq" id="WP_185717955.1">
    <property type="nucleotide sequence ID" value="NZ_BAAAWI010000001.1"/>
</dbReference>
<dbReference type="InterPro" id="IPR015424">
    <property type="entry name" value="PyrdxlP-dep_Trfase"/>
</dbReference>